<sequence length="93" mass="9814">MARRRRAPSVPSRADNSGQVRLPETVAIHLFQHEAAGQNPFNGLSTADSHAQSASSILVTRSTTEAQVIDPGLVCCPDSSTCSSLTGTERGHL</sequence>
<reference evidence="1" key="1">
    <citation type="submission" date="2022-03" db="EMBL/GenBank/DDBJ databases">
        <authorList>
            <person name="Leyn A S."/>
        </authorList>
    </citation>
    <scope>NUCLEOTIDE SEQUENCE</scope>
    <source>
        <strain evidence="1">Streptomyces globisporus 4-3</strain>
    </source>
</reference>
<protein>
    <submittedName>
        <fullName evidence="1">Uncharacterized protein</fullName>
    </submittedName>
</protein>
<dbReference type="Proteomes" id="UP001154015">
    <property type="component" value="Unassembled WGS sequence"/>
</dbReference>
<evidence type="ECO:0000313" key="2">
    <source>
        <dbReference type="Proteomes" id="UP001154015"/>
    </source>
</evidence>
<dbReference type="EMBL" id="CAKXYP010000008">
    <property type="protein sequence ID" value="CAH9416054.1"/>
    <property type="molecule type" value="Genomic_DNA"/>
</dbReference>
<organism evidence="1 2">
    <name type="scientific">Streptomyces globisporus</name>
    <dbReference type="NCBI Taxonomy" id="1908"/>
    <lineage>
        <taxon>Bacteria</taxon>
        <taxon>Bacillati</taxon>
        <taxon>Actinomycetota</taxon>
        <taxon>Actinomycetes</taxon>
        <taxon>Kitasatosporales</taxon>
        <taxon>Streptomycetaceae</taxon>
        <taxon>Streptomyces</taxon>
    </lineage>
</organism>
<comment type="caution">
    <text evidence="1">The sequence shown here is derived from an EMBL/GenBank/DDBJ whole genome shotgun (WGS) entry which is preliminary data.</text>
</comment>
<gene>
    <name evidence="1" type="ORF">SGL43_03076</name>
</gene>
<name>A0ABN8V410_STRGL</name>
<evidence type="ECO:0000313" key="1">
    <source>
        <dbReference type="EMBL" id="CAH9416054.1"/>
    </source>
</evidence>
<proteinExistence type="predicted"/>
<accession>A0ABN8V410</accession>
<keyword evidence="2" id="KW-1185">Reference proteome</keyword>